<keyword evidence="3" id="KW-1185">Reference proteome</keyword>
<dbReference type="Proteomes" id="UP001497522">
    <property type="component" value="Chromosome 10"/>
</dbReference>
<evidence type="ECO:0000256" key="1">
    <source>
        <dbReference type="ARBA" id="ARBA00022898"/>
    </source>
</evidence>
<gene>
    <name evidence="2" type="ORF">CSSPJE1EN2_LOCUS2117</name>
</gene>
<keyword evidence="1" id="KW-0663">Pyridoxal phosphate</keyword>
<protein>
    <recommendedName>
        <fullName evidence="4">Alanine racemase N-terminal domain-containing protein</fullName>
    </recommendedName>
</protein>
<dbReference type="EMBL" id="OZ023711">
    <property type="protein sequence ID" value="CAK9859122.1"/>
    <property type="molecule type" value="Genomic_DNA"/>
</dbReference>
<organism evidence="2 3">
    <name type="scientific">Sphagnum jensenii</name>
    <dbReference type="NCBI Taxonomy" id="128206"/>
    <lineage>
        <taxon>Eukaryota</taxon>
        <taxon>Viridiplantae</taxon>
        <taxon>Streptophyta</taxon>
        <taxon>Embryophyta</taxon>
        <taxon>Bryophyta</taxon>
        <taxon>Sphagnophytina</taxon>
        <taxon>Sphagnopsida</taxon>
        <taxon>Sphagnales</taxon>
        <taxon>Sphagnaceae</taxon>
        <taxon>Sphagnum</taxon>
    </lineage>
</organism>
<dbReference type="PANTHER" id="PTHR10146:SF14">
    <property type="entry name" value="PYRIDOXAL PHOSPHATE HOMEOSTASIS PROTEIN"/>
    <property type="match status" value="1"/>
</dbReference>
<proteinExistence type="predicted"/>
<accession>A0ABP1A9B3</accession>
<dbReference type="PANTHER" id="PTHR10146">
    <property type="entry name" value="PROLINE SYNTHETASE CO-TRANSCRIBED BACTERIAL HOMOLOG PROTEIN"/>
    <property type="match status" value="1"/>
</dbReference>
<evidence type="ECO:0000313" key="2">
    <source>
        <dbReference type="EMBL" id="CAK9859122.1"/>
    </source>
</evidence>
<reference evidence="2" key="1">
    <citation type="submission" date="2024-03" db="EMBL/GenBank/DDBJ databases">
        <authorList>
            <consortium name="ELIXIR-Norway"/>
            <consortium name="Elixir Norway"/>
        </authorList>
    </citation>
    <scope>NUCLEOTIDE SEQUENCE</scope>
</reference>
<dbReference type="InterPro" id="IPR011078">
    <property type="entry name" value="PyrdxlP_homeostasis"/>
</dbReference>
<name>A0ABP1A9B3_9BRYO</name>
<evidence type="ECO:0000313" key="3">
    <source>
        <dbReference type="Proteomes" id="UP001497522"/>
    </source>
</evidence>
<dbReference type="InterPro" id="IPR029066">
    <property type="entry name" value="PLP-binding_barrel"/>
</dbReference>
<dbReference type="Gene3D" id="3.20.20.10">
    <property type="entry name" value="Alanine racemase"/>
    <property type="match status" value="1"/>
</dbReference>
<dbReference type="SUPFAM" id="SSF51419">
    <property type="entry name" value="PLP-binding barrel"/>
    <property type="match status" value="1"/>
</dbReference>
<evidence type="ECO:0008006" key="4">
    <source>
        <dbReference type="Google" id="ProtNLM"/>
    </source>
</evidence>
<sequence length="143" mass="15837">MRNLMQRVQQACDHAHRPASQVRVVAVSKTKPVSMIQEVYDGGHRHFGENYVQEFLEKAPQLPADIQWHPVGHLQSNKAKMDSLKDGEDKAHSGLLWFLWGLQSIHGAAAAGVPNLYMVEGVDSLKVANHLDRAVSGVGRQPL</sequence>